<feature type="compositionally biased region" description="Polar residues" evidence="1">
    <location>
        <begin position="59"/>
        <end position="87"/>
    </location>
</feature>
<organism evidence="2 3">
    <name type="scientific">Adineta steineri</name>
    <dbReference type="NCBI Taxonomy" id="433720"/>
    <lineage>
        <taxon>Eukaryota</taxon>
        <taxon>Metazoa</taxon>
        <taxon>Spiralia</taxon>
        <taxon>Gnathifera</taxon>
        <taxon>Rotifera</taxon>
        <taxon>Eurotatoria</taxon>
        <taxon>Bdelloidea</taxon>
        <taxon>Adinetida</taxon>
        <taxon>Adinetidae</taxon>
        <taxon>Adineta</taxon>
    </lineage>
</organism>
<name>A0A819TY04_9BILA</name>
<evidence type="ECO:0000313" key="3">
    <source>
        <dbReference type="Proteomes" id="UP000663844"/>
    </source>
</evidence>
<accession>A0A819TY04</accession>
<dbReference type="Proteomes" id="UP000663844">
    <property type="component" value="Unassembled WGS sequence"/>
</dbReference>
<evidence type="ECO:0000313" key="2">
    <source>
        <dbReference type="EMBL" id="CAF4085180.1"/>
    </source>
</evidence>
<comment type="caution">
    <text evidence="2">The sequence shown here is derived from an EMBL/GenBank/DDBJ whole genome shotgun (WGS) entry which is preliminary data.</text>
</comment>
<gene>
    <name evidence="2" type="ORF">OXD698_LOCUS34563</name>
</gene>
<dbReference type="EMBL" id="CAJOAZ010005043">
    <property type="protein sequence ID" value="CAF4085180.1"/>
    <property type="molecule type" value="Genomic_DNA"/>
</dbReference>
<evidence type="ECO:0000256" key="1">
    <source>
        <dbReference type="SAM" id="MobiDB-lite"/>
    </source>
</evidence>
<feature type="region of interest" description="Disordered" evidence="1">
    <location>
        <begin position="46"/>
        <end position="87"/>
    </location>
</feature>
<feature type="compositionally biased region" description="Basic and acidic residues" evidence="1">
    <location>
        <begin position="46"/>
        <end position="57"/>
    </location>
</feature>
<dbReference type="AlphaFoldDB" id="A0A819TY04"/>
<feature type="non-terminal residue" evidence="2">
    <location>
        <position position="1"/>
    </location>
</feature>
<proteinExistence type="predicted"/>
<protein>
    <submittedName>
        <fullName evidence="2">Uncharacterized protein</fullName>
    </submittedName>
</protein>
<sequence length="148" mass="16866">QQLEDVQKVLNSEQTKFSEECSKLQHETHEKWMEVKRLGRELDGARKECEGLRRHEPGTNGNTPASPNQQETKSTDQSISLNSTSPVNTFRAEPPLFMLSRPHFRPPPFLPPLICNRFISSARYPIPFHGLQQATVNNDVLSTNKNKT</sequence>
<reference evidence="2" key="1">
    <citation type="submission" date="2021-02" db="EMBL/GenBank/DDBJ databases">
        <authorList>
            <person name="Nowell W R."/>
        </authorList>
    </citation>
    <scope>NUCLEOTIDE SEQUENCE</scope>
</reference>